<feature type="region of interest" description="Disordered" evidence="1">
    <location>
        <begin position="40"/>
        <end position="61"/>
    </location>
</feature>
<keyword evidence="3" id="KW-1185">Reference proteome</keyword>
<evidence type="ECO:0000313" key="2">
    <source>
        <dbReference type="EMBL" id="WEX83122.1"/>
    </source>
</evidence>
<dbReference type="EMBL" id="CP120371">
    <property type="protein sequence ID" value="WEX83122.1"/>
    <property type="molecule type" value="Genomic_DNA"/>
</dbReference>
<evidence type="ECO:0000313" key="3">
    <source>
        <dbReference type="Proteomes" id="UP001235547"/>
    </source>
</evidence>
<accession>A0ABY8CYD3</accession>
<name>A0ABY8CYD3_9HYPH</name>
<gene>
    <name evidence="2" type="ORF">PYH38_005480</name>
</gene>
<dbReference type="RefSeq" id="WP_280733919.1">
    <property type="nucleotide sequence ID" value="NZ_CP120368.1"/>
</dbReference>
<organism evidence="2 3">
    <name type="scientific">Sinorhizobium numidicum</name>
    <dbReference type="NCBI Taxonomy" id="680248"/>
    <lineage>
        <taxon>Bacteria</taxon>
        <taxon>Pseudomonadati</taxon>
        <taxon>Pseudomonadota</taxon>
        <taxon>Alphaproteobacteria</taxon>
        <taxon>Hyphomicrobiales</taxon>
        <taxon>Rhizobiaceae</taxon>
        <taxon>Sinorhizobium/Ensifer group</taxon>
        <taxon>Sinorhizobium</taxon>
    </lineage>
</organism>
<protein>
    <recommendedName>
        <fullName evidence="4">Transposase</fullName>
    </recommendedName>
</protein>
<sequence length="129" mass="14803">MGDEVVVRSEIIWIDDDGTPRIHIFGGDPPIRIRRSMLEQVTRPKEPKPRSRFPERKKQRFPEAHERIIEGDLAIWQTMERIGNSSAENLANPIEKIAILLALRAHHSRHLPPLPTAQGTPRPGSRFPR</sequence>
<proteinExistence type="predicted"/>
<dbReference type="Proteomes" id="UP001235547">
    <property type="component" value="Chromosome 1"/>
</dbReference>
<evidence type="ECO:0008006" key="4">
    <source>
        <dbReference type="Google" id="ProtNLM"/>
    </source>
</evidence>
<feature type="region of interest" description="Disordered" evidence="1">
    <location>
        <begin position="110"/>
        <end position="129"/>
    </location>
</feature>
<reference evidence="2 3" key="1">
    <citation type="submission" date="2023-03" db="EMBL/GenBank/DDBJ databases">
        <authorList>
            <person name="Kaur S."/>
            <person name="Espinosa-Saiz D."/>
            <person name="Velazquez E."/>
            <person name="Menendez E."/>
            <person name="diCenzo G.C."/>
        </authorList>
    </citation>
    <scope>NUCLEOTIDE SEQUENCE [LARGE SCALE GENOMIC DNA]</scope>
    <source>
        <strain evidence="2 3">LMG 27395</strain>
    </source>
</reference>
<feature type="compositionally biased region" description="Basic and acidic residues" evidence="1">
    <location>
        <begin position="42"/>
        <end position="61"/>
    </location>
</feature>
<evidence type="ECO:0000256" key="1">
    <source>
        <dbReference type="SAM" id="MobiDB-lite"/>
    </source>
</evidence>